<dbReference type="Gene3D" id="2.60.40.3140">
    <property type="match status" value="1"/>
</dbReference>
<dbReference type="Gene3D" id="1.25.40.10">
    <property type="entry name" value="Tetratricopeptide repeat domain"/>
    <property type="match status" value="2"/>
</dbReference>
<dbReference type="SUPFAM" id="SSF54001">
    <property type="entry name" value="Cysteine proteinases"/>
    <property type="match status" value="1"/>
</dbReference>
<evidence type="ECO:0000256" key="1">
    <source>
        <dbReference type="ARBA" id="ARBA00022737"/>
    </source>
</evidence>
<accession>A0A9X1DDK8</accession>
<proteinExistence type="predicted"/>
<keyword evidence="1" id="KW-0677">Repeat</keyword>
<evidence type="ECO:0000313" key="4">
    <source>
        <dbReference type="EMBL" id="MBT2187563.1"/>
    </source>
</evidence>
<dbReference type="Pfam" id="PF12969">
    <property type="entry name" value="DUF3857"/>
    <property type="match status" value="1"/>
</dbReference>
<dbReference type="SMART" id="SM00028">
    <property type="entry name" value="TPR"/>
    <property type="match status" value="3"/>
</dbReference>
<dbReference type="Gene3D" id="3.10.620.30">
    <property type="match status" value="1"/>
</dbReference>
<evidence type="ECO:0000256" key="2">
    <source>
        <dbReference type="ARBA" id="ARBA00022803"/>
    </source>
</evidence>
<dbReference type="PANTHER" id="PTHR44858">
    <property type="entry name" value="TETRATRICOPEPTIDE REPEAT PROTEIN 6"/>
    <property type="match status" value="1"/>
</dbReference>
<dbReference type="EMBL" id="JAHGAW010000007">
    <property type="protein sequence ID" value="MBT2187563.1"/>
    <property type="molecule type" value="Genomic_DNA"/>
</dbReference>
<sequence length="938" mass="102479">MCVLNRYVVVSAFVAGIVATGSVRAGETPLYQPTPAWVIPAKLPDLATLGSNAPAMLIFDAQQRIADGGLWSYVDTAQRISSPEQLNQLANLTLPWLPDKGDLIIHELSIIRGTEQIDLLKGGKTFTVLRREQNLEQRELTGILTATMAVEGLRVGDILRTRFSTTGKDKALAGHVQALAPVITAPMVVAQGRLRVLWQNDSGAHWKLHATGLTAKPVRGKDFTELTFVLPGPKQPDIPQDAPGRYRAPPILEVSTFADWADVSRAMYPLFNPDGLIKPGSPLQAEIDTIMKADKTPLGRTQRALQLVQDKIRYLAVSMDGGNYVPQTPEQTWSLRYGDCKAKTLLLLSLLRGMGIKAEPVLAHATLGDLVVNRLATAAAFNHILVRAEIEGESLWLDGTGLGARIEDIHDTPPFRNVLPLRAEGTGLMAIEPRKSGRPVFDLAMTVDESTSVDLASPFDLSLTVRGGLGMRLNMARNQLDAKKQREVFGQFLDNIVGDSQYSTIELVPDEQAGSMTIKARGVTASAWRWDDKAMKRGLDRALATIGFNPDRARAAWSQIPVATMQPEARHFRMTIRLPDGGRDFKIDGQPALAGQVAGFDFNRTVTLDKGVVTLDERVDSTGIEIPASQVGAEKDRLATARVRAPRLIAPAKTLRRWDLAGKDPAGGTQIAATEDVYTKAIAQDPDEAANYRARAYFRRSVNNGKGALADLDKAIALEPGIELYLARSSLFEEQNDLAKALADAESARQLDPSSVPATLRVSSLRAERGDVTSALDLLDQRIELGGETRQTYNEAKADILGKYGNANEALKLVETLIADKPGTPTLLNLRCWIKGTRQVEVETAAKDCTSALELSSNPYGILDSRALVSYRLGKYEDAMRDLDAVLNAVPNMAESRFMRGVVLARMDRKSESATDLDIARRLRPRIDVEYARYGIKP</sequence>
<evidence type="ECO:0000259" key="3">
    <source>
        <dbReference type="Pfam" id="PF12969"/>
    </source>
</evidence>
<dbReference type="PANTHER" id="PTHR44858:SF1">
    <property type="entry name" value="UDP-N-ACETYLGLUCOSAMINE--PEPTIDE N-ACETYLGLUCOSAMINYLTRANSFERASE SPINDLY-RELATED"/>
    <property type="match status" value="1"/>
</dbReference>
<evidence type="ECO:0000313" key="5">
    <source>
        <dbReference type="Proteomes" id="UP001138757"/>
    </source>
</evidence>
<dbReference type="GO" id="GO:0046813">
    <property type="term" value="P:receptor-mediated virion attachment to host cell"/>
    <property type="evidence" value="ECO:0007669"/>
    <property type="project" value="TreeGrafter"/>
</dbReference>
<dbReference type="Proteomes" id="UP001138757">
    <property type="component" value="Unassembled WGS sequence"/>
</dbReference>
<dbReference type="InterPro" id="IPR050498">
    <property type="entry name" value="Ycf3"/>
</dbReference>
<feature type="domain" description="DUF3857" evidence="3">
    <location>
        <begin position="67"/>
        <end position="228"/>
    </location>
</feature>
<comment type="caution">
    <text evidence="4">The sequence shown here is derived from an EMBL/GenBank/DDBJ whole genome shotgun (WGS) entry which is preliminary data.</text>
</comment>
<dbReference type="InterPro" id="IPR024618">
    <property type="entry name" value="DUF3857"/>
</dbReference>
<reference evidence="4" key="1">
    <citation type="submission" date="2021-05" db="EMBL/GenBank/DDBJ databases">
        <title>Genome of Sphingobium sp. strain.</title>
        <authorList>
            <person name="Fan R."/>
        </authorList>
    </citation>
    <scope>NUCLEOTIDE SEQUENCE</scope>
    <source>
        <strain evidence="4">H33</strain>
    </source>
</reference>
<dbReference type="GO" id="GO:0009279">
    <property type="term" value="C:cell outer membrane"/>
    <property type="evidence" value="ECO:0007669"/>
    <property type="project" value="TreeGrafter"/>
</dbReference>
<dbReference type="InterPro" id="IPR011990">
    <property type="entry name" value="TPR-like_helical_dom_sf"/>
</dbReference>
<name>A0A9X1DDK8_9SPHN</name>
<dbReference type="InterPro" id="IPR019734">
    <property type="entry name" value="TPR_rpt"/>
</dbReference>
<organism evidence="4 5">
    <name type="scientific">Sphingobium nicotianae</name>
    <dbReference type="NCBI Taxonomy" id="2782607"/>
    <lineage>
        <taxon>Bacteria</taxon>
        <taxon>Pseudomonadati</taxon>
        <taxon>Pseudomonadota</taxon>
        <taxon>Alphaproteobacteria</taxon>
        <taxon>Sphingomonadales</taxon>
        <taxon>Sphingomonadaceae</taxon>
        <taxon>Sphingobium</taxon>
    </lineage>
</organism>
<protein>
    <submittedName>
        <fullName evidence="4">DUF3857 domain-containing protein</fullName>
    </submittedName>
</protein>
<gene>
    <name evidence="4" type="ORF">KK488_11480</name>
</gene>
<keyword evidence="2" id="KW-0802">TPR repeat</keyword>
<dbReference type="AlphaFoldDB" id="A0A9X1DDK8"/>
<dbReference type="InterPro" id="IPR038765">
    <property type="entry name" value="Papain-like_cys_pep_sf"/>
</dbReference>
<keyword evidence="5" id="KW-1185">Reference proteome</keyword>
<dbReference type="SUPFAM" id="SSF48452">
    <property type="entry name" value="TPR-like"/>
    <property type="match status" value="1"/>
</dbReference>